<organism evidence="1 2">
    <name type="scientific">Geodermatophilus obscurus</name>
    <dbReference type="NCBI Taxonomy" id="1861"/>
    <lineage>
        <taxon>Bacteria</taxon>
        <taxon>Bacillati</taxon>
        <taxon>Actinomycetota</taxon>
        <taxon>Actinomycetes</taxon>
        <taxon>Geodermatophilales</taxon>
        <taxon>Geodermatophilaceae</taxon>
        <taxon>Geodermatophilus</taxon>
    </lineage>
</organism>
<dbReference type="Proteomes" id="UP000183642">
    <property type="component" value="Unassembled WGS sequence"/>
</dbReference>
<reference evidence="2" key="1">
    <citation type="submission" date="2016-10" db="EMBL/GenBank/DDBJ databases">
        <authorList>
            <person name="Varghese N."/>
            <person name="Submissions S."/>
        </authorList>
    </citation>
    <scope>NUCLEOTIDE SEQUENCE [LARGE SCALE GENOMIC DNA]</scope>
    <source>
        <strain evidence="2">DSM 43161</strain>
    </source>
</reference>
<dbReference type="InterPro" id="IPR052159">
    <property type="entry name" value="Competence_DNA_uptake"/>
</dbReference>
<protein>
    <recommendedName>
        <fullName evidence="3">Metallo-beta-lactamase domain-containing protein</fullName>
    </recommendedName>
</protein>
<evidence type="ECO:0000313" key="2">
    <source>
        <dbReference type="Proteomes" id="UP000183642"/>
    </source>
</evidence>
<name>A0A1I5CN11_9ACTN</name>
<dbReference type="SUPFAM" id="SSF56281">
    <property type="entry name" value="Metallo-hydrolase/oxidoreductase"/>
    <property type="match status" value="2"/>
</dbReference>
<sequence>MTTSVSVRMYNVGFGDAFLVTVDADGRPWRMLIDCGVHSQGQARPIRESVHAIIRDLAGCSPDGTPRLDVVAATHRHADHISGFALQEWEQVEVGEVWLPFVEDVRDRDAIALRQAQVETARRLMMLIDRRTAGLDASAWSAAVTEARWFAMNSLSNAEATDRLVGRNGKRFAGRHRVRYLPRPAQRRNAIPLADGVVIAHVLGPSRDPQDLRLMNPPKNAGWLRLDGDGSSLDDALAGLPLFETRYAVHDVAQLPVGLLDAHASLQLATVTSDADLLGAASVLERSVNNTSLFLVLDVHGTRLVFPGDAQEGAWRHILRDPEKVRLLQDAAFYKVGHHGSHNATPKTFVHEIWRDGGVAMLPWGRVKRWEDSIPKKTLLDALGQHHHTVVRADAPHAVPGKVVVDGDRWSQVSFVARA</sequence>
<proteinExistence type="predicted"/>
<dbReference type="PANTHER" id="PTHR30619">
    <property type="entry name" value="DNA INTERNALIZATION/COMPETENCE PROTEIN COMEC/REC2"/>
    <property type="match status" value="1"/>
</dbReference>
<accession>A0A1I5CN11</accession>
<dbReference type="InterPro" id="IPR036866">
    <property type="entry name" value="RibonucZ/Hydroxyglut_hydro"/>
</dbReference>
<keyword evidence="2" id="KW-1185">Reference proteome</keyword>
<evidence type="ECO:0000313" key="1">
    <source>
        <dbReference type="EMBL" id="SFN88415.1"/>
    </source>
</evidence>
<gene>
    <name evidence="1" type="ORF">SAMN05660359_00422</name>
</gene>
<dbReference type="PANTHER" id="PTHR30619:SF1">
    <property type="entry name" value="RECOMBINATION PROTEIN 2"/>
    <property type="match status" value="1"/>
</dbReference>
<dbReference type="EMBL" id="FOWE01000001">
    <property type="protein sequence ID" value="SFN88415.1"/>
    <property type="molecule type" value="Genomic_DNA"/>
</dbReference>
<evidence type="ECO:0008006" key="3">
    <source>
        <dbReference type="Google" id="ProtNLM"/>
    </source>
</evidence>
<dbReference type="AlphaFoldDB" id="A0A1I5CN11"/>
<dbReference type="Gene3D" id="3.60.15.10">
    <property type="entry name" value="Ribonuclease Z/Hydroxyacylglutathione hydrolase-like"/>
    <property type="match status" value="2"/>
</dbReference>
<dbReference type="RefSeq" id="WP_075011837.1">
    <property type="nucleotide sequence ID" value="NZ_FOWE01000001.1"/>
</dbReference>